<evidence type="ECO:0000256" key="5">
    <source>
        <dbReference type="ARBA" id="ARBA00022771"/>
    </source>
</evidence>
<dbReference type="GO" id="GO:0008270">
    <property type="term" value="F:zinc ion binding"/>
    <property type="evidence" value="ECO:0007669"/>
    <property type="project" value="UniProtKB-KW"/>
</dbReference>
<dbReference type="InterPro" id="IPR007650">
    <property type="entry name" value="Zf-FLZ_dom"/>
</dbReference>
<evidence type="ECO:0000313" key="9">
    <source>
        <dbReference type="EMBL" id="KAF9673277.1"/>
    </source>
</evidence>
<dbReference type="Pfam" id="PF04570">
    <property type="entry name" value="zf-FLZ"/>
    <property type="match status" value="1"/>
</dbReference>
<evidence type="ECO:0000256" key="2">
    <source>
        <dbReference type="ARBA" id="ARBA00009374"/>
    </source>
</evidence>
<keyword evidence="5" id="KW-0862">Zinc</keyword>
<keyword evidence="10" id="KW-1185">Reference proteome</keyword>
<reference evidence="9 10" key="1">
    <citation type="submission" date="2020-10" db="EMBL/GenBank/DDBJ databases">
        <title>Plant Genome Project.</title>
        <authorList>
            <person name="Zhang R.-G."/>
        </authorList>
    </citation>
    <scope>NUCLEOTIDE SEQUENCE [LARGE SCALE GENOMIC DNA]</scope>
    <source>
        <strain evidence="9">FAFU-HL-1</strain>
        <tissue evidence="9">Leaf</tissue>
    </source>
</reference>
<dbReference type="PANTHER" id="PTHR33059:SF84">
    <property type="entry name" value="FCS-LIKE ZINC FINGER 15"/>
    <property type="match status" value="1"/>
</dbReference>
<feature type="region of interest" description="Disordered" evidence="7">
    <location>
        <begin position="119"/>
        <end position="140"/>
    </location>
</feature>
<dbReference type="PANTHER" id="PTHR33059">
    <property type="entry name" value="FCS-LIKE ZINC FINGER 5"/>
    <property type="match status" value="1"/>
</dbReference>
<evidence type="ECO:0000259" key="8">
    <source>
        <dbReference type="PROSITE" id="PS51795"/>
    </source>
</evidence>
<evidence type="ECO:0000256" key="4">
    <source>
        <dbReference type="ARBA" id="ARBA00022723"/>
    </source>
</evidence>
<name>A0A835JL79_9ROSI</name>
<evidence type="ECO:0000256" key="7">
    <source>
        <dbReference type="SAM" id="MobiDB-lite"/>
    </source>
</evidence>
<dbReference type="Proteomes" id="UP000657918">
    <property type="component" value="Unassembled WGS sequence"/>
</dbReference>
<proteinExistence type="inferred from homology"/>
<comment type="subcellular location">
    <subcellularLocation>
        <location evidence="1">Cytoplasm</location>
    </subcellularLocation>
</comment>
<comment type="similarity">
    <text evidence="2">Belongs to the FLZ family.</text>
</comment>
<feature type="zinc finger region" description="FLZ-type" evidence="6">
    <location>
        <begin position="58"/>
        <end position="102"/>
    </location>
</feature>
<accession>A0A835JL79</accession>
<gene>
    <name evidence="9" type="ORF">SADUNF_Sadunf10G0007500</name>
</gene>
<dbReference type="GO" id="GO:0005737">
    <property type="term" value="C:cytoplasm"/>
    <property type="evidence" value="ECO:0007669"/>
    <property type="project" value="UniProtKB-SubCell"/>
</dbReference>
<feature type="domain" description="FLZ-type" evidence="8">
    <location>
        <begin position="58"/>
        <end position="102"/>
    </location>
</feature>
<dbReference type="PROSITE" id="PS51795">
    <property type="entry name" value="ZF_FLZ"/>
    <property type="match status" value="1"/>
</dbReference>
<comment type="caution">
    <text evidence="9">The sequence shown here is derived from an EMBL/GenBank/DDBJ whole genome shotgun (WGS) entry which is preliminary data.</text>
</comment>
<keyword evidence="3" id="KW-0963">Cytoplasm</keyword>
<sequence>MVGLSVVLETRESGGASSKTPQVISKLTMMMIKNKPTSPPGVSSSRNHSSRCSFPAPAFLDHCFLCGQKLLFGKDIYMYKGDRGFCSLECRCRQIFMDEEETLRQENCSFAAMNPTSASASASAKTTSSTTASRHRKSTRNREGGFAFALVSFPNDLAVLSNLLQLGKAEKGI</sequence>
<dbReference type="EMBL" id="JADGMS010000010">
    <property type="protein sequence ID" value="KAF9673277.1"/>
    <property type="molecule type" value="Genomic_DNA"/>
</dbReference>
<organism evidence="9 10">
    <name type="scientific">Salix dunnii</name>
    <dbReference type="NCBI Taxonomy" id="1413687"/>
    <lineage>
        <taxon>Eukaryota</taxon>
        <taxon>Viridiplantae</taxon>
        <taxon>Streptophyta</taxon>
        <taxon>Embryophyta</taxon>
        <taxon>Tracheophyta</taxon>
        <taxon>Spermatophyta</taxon>
        <taxon>Magnoliopsida</taxon>
        <taxon>eudicotyledons</taxon>
        <taxon>Gunneridae</taxon>
        <taxon>Pentapetalae</taxon>
        <taxon>rosids</taxon>
        <taxon>fabids</taxon>
        <taxon>Malpighiales</taxon>
        <taxon>Salicaceae</taxon>
        <taxon>Saliceae</taxon>
        <taxon>Salix</taxon>
    </lineage>
</organism>
<dbReference type="OrthoDB" id="1926521at2759"/>
<feature type="compositionally biased region" description="Low complexity" evidence="7">
    <location>
        <begin position="119"/>
        <end position="132"/>
    </location>
</feature>
<evidence type="ECO:0000256" key="3">
    <source>
        <dbReference type="ARBA" id="ARBA00022490"/>
    </source>
</evidence>
<protein>
    <recommendedName>
        <fullName evidence="8">FLZ-type domain-containing protein</fullName>
    </recommendedName>
</protein>
<evidence type="ECO:0000256" key="6">
    <source>
        <dbReference type="PROSITE-ProRule" id="PRU01131"/>
    </source>
</evidence>
<dbReference type="AlphaFoldDB" id="A0A835JL79"/>
<keyword evidence="5" id="KW-0863">Zinc-finger</keyword>
<evidence type="ECO:0000256" key="1">
    <source>
        <dbReference type="ARBA" id="ARBA00004496"/>
    </source>
</evidence>
<keyword evidence="4" id="KW-0479">Metal-binding</keyword>
<evidence type="ECO:0000313" key="10">
    <source>
        <dbReference type="Proteomes" id="UP000657918"/>
    </source>
</evidence>